<keyword evidence="1" id="KW-0472">Membrane</keyword>
<accession>A0ABQ6CMR5</accession>
<keyword evidence="1" id="KW-1133">Transmembrane helix</keyword>
<comment type="caution">
    <text evidence="2">The sequence shown here is derived from an EMBL/GenBank/DDBJ whole genome shotgun (WGS) entry which is preliminary data.</text>
</comment>
<dbReference type="Proteomes" id="UP001156882">
    <property type="component" value="Unassembled WGS sequence"/>
</dbReference>
<name>A0ABQ6CMR5_9HYPH</name>
<reference evidence="3" key="1">
    <citation type="journal article" date="2019" name="Int. J. Syst. Evol. Microbiol.">
        <title>The Global Catalogue of Microorganisms (GCM) 10K type strain sequencing project: providing services to taxonomists for standard genome sequencing and annotation.</title>
        <authorList>
            <consortium name="The Broad Institute Genomics Platform"/>
            <consortium name="The Broad Institute Genome Sequencing Center for Infectious Disease"/>
            <person name="Wu L."/>
            <person name="Ma J."/>
        </authorList>
    </citation>
    <scope>NUCLEOTIDE SEQUENCE [LARGE SCALE GENOMIC DNA]</scope>
    <source>
        <strain evidence="3">NBRC 101365</strain>
    </source>
</reference>
<dbReference type="RefSeq" id="WP_284314623.1">
    <property type="nucleotide sequence ID" value="NZ_BSPC01000052.1"/>
</dbReference>
<sequence length="65" mass="7371">MAFLTFILSPAAEEWWTFALQMLLADLVIGLVVLVGHGWYKRIERRTAAEHSAASIEAGIETRRR</sequence>
<evidence type="ECO:0000256" key="1">
    <source>
        <dbReference type="SAM" id="Phobius"/>
    </source>
</evidence>
<keyword evidence="3" id="KW-1185">Reference proteome</keyword>
<dbReference type="EMBL" id="BSPC01000052">
    <property type="protein sequence ID" value="GLS21616.1"/>
    <property type="molecule type" value="Genomic_DNA"/>
</dbReference>
<evidence type="ECO:0000313" key="2">
    <source>
        <dbReference type="EMBL" id="GLS21616.1"/>
    </source>
</evidence>
<feature type="transmembrane region" description="Helical" evidence="1">
    <location>
        <begin position="15"/>
        <end position="36"/>
    </location>
</feature>
<evidence type="ECO:0000313" key="3">
    <source>
        <dbReference type="Proteomes" id="UP001156882"/>
    </source>
</evidence>
<gene>
    <name evidence="2" type="ORF">GCM10007874_46330</name>
</gene>
<protein>
    <submittedName>
        <fullName evidence="2">Uncharacterized protein</fullName>
    </submittedName>
</protein>
<keyword evidence="1" id="KW-0812">Transmembrane</keyword>
<proteinExistence type="predicted"/>
<organism evidence="2 3">
    <name type="scientific">Labrys miyagiensis</name>
    <dbReference type="NCBI Taxonomy" id="346912"/>
    <lineage>
        <taxon>Bacteria</taxon>
        <taxon>Pseudomonadati</taxon>
        <taxon>Pseudomonadota</taxon>
        <taxon>Alphaproteobacteria</taxon>
        <taxon>Hyphomicrobiales</taxon>
        <taxon>Xanthobacteraceae</taxon>
        <taxon>Labrys</taxon>
    </lineage>
</organism>